<dbReference type="PANTHER" id="PTHR43054">
    <property type="match status" value="1"/>
</dbReference>
<dbReference type="EMBL" id="MZGT01000008">
    <property type="protein sequence ID" value="OPJ65458.1"/>
    <property type="molecule type" value="Genomic_DNA"/>
</dbReference>
<evidence type="ECO:0000259" key="1">
    <source>
        <dbReference type="Pfam" id="PF01408"/>
    </source>
</evidence>
<dbReference type="PANTHER" id="PTHR43054:SF1">
    <property type="entry name" value="SCYLLO-INOSITOL 2-DEHYDROGENASE (NADP(+)) IOLU"/>
    <property type="match status" value="1"/>
</dbReference>
<dbReference type="EC" id="1.1.1.46" evidence="2"/>
<evidence type="ECO:0000313" key="4">
    <source>
        <dbReference type="Proteomes" id="UP000191056"/>
    </source>
</evidence>
<accession>A0A1V4IZG4</accession>
<dbReference type="GO" id="GO:0019151">
    <property type="term" value="F:galactose 1-dehydrogenase activity"/>
    <property type="evidence" value="ECO:0007669"/>
    <property type="project" value="UniProtKB-EC"/>
</dbReference>
<dbReference type="GO" id="GO:0050022">
    <property type="term" value="F:L-arabinose 1-dehydrogenase (NAD+) activity"/>
    <property type="evidence" value="ECO:0007669"/>
    <property type="project" value="UniProtKB-EC"/>
</dbReference>
<dbReference type="EC" id="1.1.1.48" evidence="2"/>
<dbReference type="SUPFAM" id="SSF55347">
    <property type="entry name" value="Glyceraldehyde-3-phosphate dehydrogenase-like, C-terminal domain"/>
    <property type="match status" value="1"/>
</dbReference>
<keyword evidence="4" id="KW-1185">Reference proteome</keyword>
<dbReference type="EMBL" id="QXDJ01000001">
    <property type="protein sequence ID" value="RII35875.1"/>
    <property type="molecule type" value="Genomic_DNA"/>
</dbReference>
<dbReference type="Proteomes" id="UP000265930">
    <property type="component" value="Unassembled WGS sequence"/>
</dbReference>
<dbReference type="RefSeq" id="WP_079438437.1">
    <property type="nucleotide sequence ID" value="NZ_MZGT01000008.1"/>
</dbReference>
<dbReference type="Gene3D" id="3.30.360.10">
    <property type="entry name" value="Dihydrodipicolinate Reductase, domain 2"/>
    <property type="match status" value="1"/>
</dbReference>
<dbReference type="GO" id="GO:0000166">
    <property type="term" value="F:nucleotide binding"/>
    <property type="evidence" value="ECO:0007669"/>
    <property type="project" value="InterPro"/>
</dbReference>
<dbReference type="OrthoDB" id="9783105at2"/>
<dbReference type="EC" id="1.1.1.120" evidence="2"/>
<name>A0A1V4IZG4_9CLOT</name>
<comment type="caution">
    <text evidence="2">The sequence shown here is derived from an EMBL/GenBank/DDBJ whole genome shotgun (WGS) entry which is preliminary data.</text>
</comment>
<dbReference type="Proteomes" id="UP000191056">
    <property type="component" value="Unassembled WGS sequence"/>
</dbReference>
<evidence type="ECO:0000313" key="5">
    <source>
        <dbReference type="Proteomes" id="UP000265930"/>
    </source>
</evidence>
<dbReference type="STRING" id="225345.CLCHR_08480"/>
<reference evidence="3 5" key="2">
    <citation type="submission" date="2018-08" db="EMBL/GenBank/DDBJ databases">
        <title>Genome of Clostridium chromiireducens C1, DSM12136.</title>
        <authorList>
            <person name="Xing M."/>
            <person name="Wei Y."/>
            <person name="Ang E.L."/>
            <person name="Zhao H."/>
            <person name="Zhang Y."/>
        </authorList>
    </citation>
    <scope>NUCLEOTIDE SEQUENCE [LARGE SCALE GENOMIC DNA]</scope>
    <source>
        <strain evidence="3 5">C1</strain>
    </source>
</reference>
<dbReference type="AlphaFoldDB" id="A0A1V4IZG4"/>
<evidence type="ECO:0000313" key="2">
    <source>
        <dbReference type="EMBL" id="OPJ65458.1"/>
    </source>
</evidence>
<evidence type="ECO:0000313" key="3">
    <source>
        <dbReference type="EMBL" id="RII35875.1"/>
    </source>
</evidence>
<dbReference type="Pfam" id="PF01408">
    <property type="entry name" value="GFO_IDH_MocA"/>
    <property type="match status" value="1"/>
</dbReference>
<gene>
    <name evidence="2" type="primary">araA_1</name>
    <name evidence="2" type="ORF">CLCHR_08480</name>
    <name evidence="3" type="ORF">D2A34_00455</name>
</gene>
<dbReference type="Gene3D" id="3.40.50.720">
    <property type="entry name" value="NAD(P)-binding Rossmann-like Domain"/>
    <property type="match status" value="1"/>
</dbReference>
<protein>
    <submittedName>
        <fullName evidence="3">Gfo/Idh/MocA family oxidoreductase</fullName>
    </submittedName>
    <submittedName>
        <fullName evidence="2">L-arabinose 1-dehydrogenase</fullName>
        <ecNumber evidence="2">1.1.1.120</ecNumber>
        <ecNumber evidence="2">1.1.1.46</ecNumber>
        <ecNumber evidence="2">1.1.1.48</ecNumber>
    </submittedName>
</protein>
<dbReference type="InterPro" id="IPR000683">
    <property type="entry name" value="Gfo/Idh/MocA-like_OxRdtase_N"/>
</dbReference>
<dbReference type="GO" id="GO:0047910">
    <property type="term" value="F:galactose 1-dehydrogenase (NADP+) activity"/>
    <property type="evidence" value="ECO:0007669"/>
    <property type="project" value="UniProtKB-EC"/>
</dbReference>
<feature type="domain" description="Gfo/Idh/MocA-like oxidoreductase N-terminal" evidence="1">
    <location>
        <begin position="2"/>
        <end position="116"/>
    </location>
</feature>
<reference evidence="2 4" key="1">
    <citation type="submission" date="2017-03" db="EMBL/GenBank/DDBJ databases">
        <title>Genome sequence of Clostridium chromiireducens DSM 23318.</title>
        <authorList>
            <person name="Poehlein A."/>
            <person name="Daniel R."/>
        </authorList>
    </citation>
    <scope>NUCLEOTIDE SEQUENCE [LARGE SCALE GENOMIC DNA]</scope>
    <source>
        <strain evidence="2 4">DSM 23318</strain>
    </source>
</reference>
<keyword evidence="2" id="KW-0560">Oxidoreductase</keyword>
<organism evidence="2 4">
    <name type="scientific">Clostridium chromiireducens</name>
    <dbReference type="NCBI Taxonomy" id="225345"/>
    <lineage>
        <taxon>Bacteria</taxon>
        <taxon>Bacillati</taxon>
        <taxon>Bacillota</taxon>
        <taxon>Clostridia</taxon>
        <taxon>Eubacteriales</taxon>
        <taxon>Clostridiaceae</taxon>
        <taxon>Clostridium</taxon>
    </lineage>
</organism>
<sequence length="330" mass="37687">MKLGIIGAGMIVKELLRATPYLKDIELEAIFGRKSSEDVMNELKDTYNIKNIFYDYEELLKCNLDAVYIALPNNLHFEFAKKALEANKNVIIEKPMTSTYKEALILSDLARERKLFIFEAITNQYLPNYKKIKEFLPTLGNIKIVQCNYSQYSSRYNSFKEGNVLPAFDPNFSGGALMDLNIYNIHYVVGLFGKPKNVEYYPNIERGIDTSGVLILDYDKFKCVCIGAKDCKAPIANNIQGDNGCIYQDTPANVCERFELLMNDGTSSVINENNYEHRMVNEFIEFRDIIKSNNLEKCYKMLDHSLIVTEVQTTARNKGGIVFPADTEIK</sequence>
<proteinExistence type="predicted"/>
<dbReference type="InterPro" id="IPR036291">
    <property type="entry name" value="NAD(P)-bd_dom_sf"/>
</dbReference>
<dbReference type="SUPFAM" id="SSF51735">
    <property type="entry name" value="NAD(P)-binding Rossmann-fold domains"/>
    <property type="match status" value="1"/>
</dbReference>